<evidence type="ECO:0000313" key="1">
    <source>
        <dbReference type="EMBL" id="PLW70667.1"/>
    </source>
</evidence>
<evidence type="ECO:0000313" key="2">
    <source>
        <dbReference type="Proteomes" id="UP000235005"/>
    </source>
</evidence>
<sequence length="126" mass="14542">MKNEQDNHDSYALIMGALDVFNAAMDKYREKPVIKNIVSLVDEQAEGRKLGVAVYADDPDSPFDYFTLRLHNKRLEFDSRGKDAPDVDWKVSTDYLESINADPEKYIDNPLKLDFDWLKNRLQDAA</sequence>
<dbReference type="Proteomes" id="UP000235005">
    <property type="component" value="Unassembled WGS sequence"/>
</dbReference>
<dbReference type="EMBL" id="PKUS01000001">
    <property type="protein sequence ID" value="PLW70667.1"/>
    <property type="molecule type" value="Genomic_DNA"/>
</dbReference>
<accession>A0A2N5X859</accession>
<dbReference type="RefSeq" id="WP_075999526.1">
    <property type="nucleotide sequence ID" value="NZ_PKUS01000001.1"/>
</dbReference>
<name>A0A2N5X859_9GAMM</name>
<dbReference type="OrthoDB" id="5733472at2"/>
<keyword evidence="2" id="KW-1185">Reference proteome</keyword>
<organism evidence="1 2">
    <name type="scientific">Pseudohalioglobus lutimaris</name>
    <dbReference type="NCBI Taxonomy" id="1737061"/>
    <lineage>
        <taxon>Bacteria</taxon>
        <taxon>Pseudomonadati</taxon>
        <taxon>Pseudomonadota</taxon>
        <taxon>Gammaproteobacteria</taxon>
        <taxon>Cellvibrionales</taxon>
        <taxon>Halieaceae</taxon>
        <taxon>Pseudohalioglobus</taxon>
    </lineage>
</organism>
<dbReference type="AlphaFoldDB" id="A0A2N5X859"/>
<gene>
    <name evidence="1" type="ORF">C0039_00600</name>
</gene>
<comment type="caution">
    <text evidence="1">The sequence shown here is derived from an EMBL/GenBank/DDBJ whole genome shotgun (WGS) entry which is preliminary data.</text>
</comment>
<reference evidence="1 2" key="1">
    <citation type="submission" date="2018-01" db="EMBL/GenBank/DDBJ databases">
        <title>The draft genome sequence of Halioglobus lutimaris HF004.</title>
        <authorList>
            <person name="Du Z.-J."/>
            <person name="Shi M.-J."/>
        </authorList>
    </citation>
    <scope>NUCLEOTIDE SEQUENCE [LARGE SCALE GENOMIC DNA]</scope>
    <source>
        <strain evidence="1 2">HF004</strain>
    </source>
</reference>
<proteinExistence type="predicted"/>
<protein>
    <submittedName>
        <fullName evidence="1">Uncharacterized protein</fullName>
    </submittedName>
</protein>